<dbReference type="PROSITE" id="PS01306">
    <property type="entry name" value="UPF0054"/>
    <property type="match status" value="1"/>
</dbReference>
<comment type="similarity">
    <text evidence="1 7">Belongs to the endoribonuclease YbeY family.</text>
</comment>
<keyword evidence="5 7" id="KW-0378">Hydrolase</keyword>
<reference evidence="10" key="1">
    <citation type="submission" date="2017-01" db="EMBL/GenBank/DDBJ databases">
        <authorList>
            <person name="Varghese N."/>
            <person name="Submissions S."/>
        </authorList>
    </citation>
    <scope>NUCLEOTIDE SEQUENCE [LARGE SCALE GENOMIC DNA]</scope>
    <source>
        <strain evidence="10">DSM 18714</strain>
    </source>
</reference>
<sequence>MEPLVDTLIEEPRWDGIDLETLADRAARAVLAALDLPGTGFTLACLACGDARIAALNAEFRGKNTPTNVLSWPSEERGAEVAGGRPDLPAPGSAIMPAELGDIAIAWETCVREAAEQGKRLQDHVTHLLVHAMLHLLGYDHLEEADAEVMEALETRILAGLGIADPYADPAAAAEFRAADPLAPEGGAAGAPAGAARPDVSGPDVSGPDVAGSDVSGPDTAPDPAPDGAAPGTVLSRAGLSGLSEDA</sequence>
<keyword evidence="2 7" id="KW-0540">Nuclease</keyword>
<feature type="region of interest" description="Disordered" evidence="8">
    <location>
        <begin position="184"/>
        <end position="247"/>
    </location>
</feature>
<comment type="function">
    <text evidence="7">Single strand-specific metallo-endoribonuclease involved in late-stage 70S ribosome quality control and in maturation of the 3' terminus of the 16S rRNA.</text>
</comment>
<keyword evidence="3 7" id="KW-0479">Metal-binding</keyword>
<keyword evidence="7" id="KW-0698">rRNA processing</keyword>
<feature type="region of interest" description="Disordered" evidence="8">
    <location>
        <begin position="73"/>
        <end position="92"/>
    </location>
</feature>
<dbReference type="GO" id="GO:0005737">
    <property type="term" value="C:cytoplasm"/>
    <property type="evidence" value="ECO:0007669"/>
    <property type="project" value="UniProtKB-SubCell"/>
</dbReference>
<evidence type="ECO:0000256" key="2">
    <source>
        <dbReference type="ARBA" id="ARBA00022722"/>
    </source>
</evidence>
<evidence type="ECO:0000313" key="9">
    <source>
        <dbReference type="EMBL" id="SIS80196.1"/>
    </source>
</evidence>
<dbReference type="NCBIfam" id="TIGR00043">
    <property type="entry name" value="rRNA maturation RNase YbeY"/>
    <property type="match status" value="1"/>
</dbReference>
<protein>
    <recommendedName>
        <fullName evidence="7">Endoribonuclease YbeY</fullName>
        <ecNumber evidence="7">3.1.-.-</ecNumber>
    </recommendedName>
</protein>
<dbReference type="GO" id="GO:0006364">
    <property type="term" value="P:rRNA processing"/>
    <property type="evidence" value="ECO:0007669"/>
    <property type="project" value="UniProtKB-UniRule"/>
</dbReference>
<dbReference type="PANTHER" id="PTHR46986">
    <property type="entry name" value="ENDORIBONUCLEASE YBEY, CHLOROPLASTIC"/>
    <property type="match status" value="1"/>
</dbReference>
<organism evidence="9 10">
    <name type="scientific">Phaeovulum vinaykumarii</name>
    <dbReference type="NCBI Taxonomy" id="407234"/>
    <lineage>
        <taxon>Bacteria</taxon>
        <taxon>Pseudomonadati</taxon>
        <taxon>Pseudomonadota</taxon>
        <taxon>Alphaproteobacteria</taxon>
        <taxon>Rhodobacterales</taxon>
        <taxon>Paracoccaceae</taxon>
        <taxon>Phaeovulum</taxon>
    </lineage>
</organism>
<keyword evidence="10" id="KW-1185">Reference proteome</keyword>
<evidence type="ECO:0000256" key="6">
    <source>
        <dbReference type="ARBA" id="ARBA00022833"/>
    </source>
</evidence>
<evidence type="ECO:0000256" key="8">
    <source>
        <dbReference type="SAM" id="MobiDB-lite"/>
    </source>
</evidence>
<dbReference type="GO" id="GO:0004222">
    <property type="term" value="F:metalloendopeptidase activity"/>
    <property type="evidence" value="ECO:0007669"/>
    <property type="project" value="InterPro"/>
</dbReference>
<keyword evidence="6 7" id="KW-0862">Zinc</keyword>
<evidence type="ECO:0000256" key="5">
    <source>
        <dbReference type="ARBA" id="ARBA00022801"/>
    </source>
</evidence>
<comment type="subcellular location">
    <subcellularLocation>
        <location evidence="7">Cytoplasm</location>
    </subcellularLocation>
</comment>
<accession>A0A1N7M248</accession>
<dbReference type="InterPro" id="IPR002036">
    <property type="entry name" value="YbeY"/>
</dbReference>
<dbReference type="Gene3D" id="3.40.390.30">
    <property type="entry name" value="Metalloproteases ('zincins'), catalytic domain"/>
    <property type="match status" value="1"/>
</dbReference>
<dbReference type="HAMAP" id="MF_00009">
    <property type="entry name" value="Endoribonucl_YbeY"/>
    <property type="match status" value="1"/>
</dbReference>
<evidence type="ECO:0000256" key="4">
    <source>
        <dbReference type="ARBA" id="ARBA00022759"/>
    </source>
</evidence>
<dbReference type="InterPro" id="IPR020549">
    <property type="entry name" value="YbeY_CS"/>
</dbReference>
<feature type="binding site" evidence="7">
    <location>
        <position position="131"/>
    </location>
    <ligand>
        <name>Zn(2+)</name>
        <dbReference type="ChEBI" id="CHEBI:29105"/>
        <note>catalytic</note>
    </ligand>
</feature>
<keyword evidence="7" id="KW-0963">Cytoplasm</keyword>
<gene>
    <name evidence="7" type="primary">ybeY</name>
    <name evidence="9" type="ORF">SAMN05421795_10590</name>
</gene>
<dbReference type="InterPro" id="IPR023091">
    <property type="entry name" value="MetalPrtase_cat_dom_sf_prd"/>
</dbReference>
<keyword evidence="4 7" id="KW-0255">Endonuclease</keyword>
<dbReference type="EMBL" id="FTOM01000005">
    <property type="protein sequence ID" value="SIS80196.1"/>
    <property type="molecule type" value="Genomic_DNA"/>
</dbReference>
<feature type="compositionally biased region" description="Low complexity" evidence="8">
    <location>
        <begin position="184"/>
        <end position="198"/>
    </location>
</feature>
<evidence type="ECO:0000256" key="7">
    <source>
        <dbReference type="HAMAP-Rule" id="MF_00009"/>
    </source>
</evidence>
<dbReference type="Proteomes" id="UP000186098">
    <property type="component" value="Unassembled WGS sequence"/>
</dbReference>
<dbReference type="STRING" id="407234.SAMN05421795_10590"/>
<dbReference type="AlphaFoldDB" id="A0A1N7M248"/>
<dbReference type="GO" id="GO:0004521">
    <property type="term" value="F:RNA endonuclease activity"/>
    <property type="evidence" value="ECO:0007669"/>
    <property type="project" value="UniProtKB-UniRule"/>
</dbReference>
<evidence type="ECO:0000313" key="10">
    <source>
        <dbReference type="Proteomes" id="UP000186098"/>
    </source>
</evidence>
<feature type="binding site" evidence="7">
    <location>
        <position position="141"/>
    </location>
    <ligand>
        <name>Zn(2+)</name>
        <dbReference type="ChEBI" id="CHEBI:29105"/>
        <note>catalytic</note>
    </ligand>
</feature>
<evidence type="ECO:0000256" key="1">
    <source>
        <dbReference type="ARBA" id="ARBA00010875"/>
    </source>
</evidence>
<keyword evidence="7" id="KW-0690">Ribosome biogenesis</keyword>
<dbReference type="EC" id="3.1.-.-" evidence="7"/>
<name>A0A1N7M248_9RHOB</name>
<dbReference type="GO" id="GO:0008270">
    <property type="term" value="F:zinc ion binding"/>
    <property type="evidence" value="ECO:0007669"/>
    <property type="project" value="UniProtKB-UniRule"/>
</dbReference>
<proteinExistence type="inferred from homology"/>
<dbReference type="Pfam" id="PF02130">
    <property type="entry name" value="YbeY"/>
    <property type="match status" value="1"/>
</dbReference>
<feature type="compositionally biased region" description="Low complexity" evidence="8">
    <location>
        <begin position="217"/>
        <end position="233"/>
    </location>
</feature>
<dbReference type="SUPFAM" id="SSF55486">
    <property type="entry name" value="Metalloproteases ('zincins'), catalytic domain"/>
    <property type="match status" value="1"/>
</dbReference>
<feature type="binding site" evidence="7">
    <location>
        <position position="135"/>
    </location>
    <ligand>
        <name>Zn(2+)</name>
        <dbReference type="ChEBI" id="CHEBI:29105"/>
        <note>catalytic</note>
    </ligand>
</feature>
<evidence type="ECO:0000256" key="3">
    <source>
        <dbReference type="ARBA" id="ARBA00022723"/>
    </source>
</evidence>
<comment type="cofactor">
    <cofactor evidence="7">
        <name>Zn(2+)</name>
        <dbReference type="ChEBI" id="CHEBI:29105"/>
    </cofactor>
    <text evidence="7">Binds 1 zinc ion.</text>
</comment>
<dbReference type="PANTHER" id="PTHR46986:SF1">
    <property type="entry name" value="ENDORIBONUCLEASE YBEY, CHLOROPLASTIC"/>
    <property type="match status" value="1"/>
</dbReference>